<comment type="similarity">
    <text evidence="9">Belongs to the PP2C family.</text>
</comment>
<dbReference type="GO" id="GO:0046872">
    <property type="term" value="F:metal ion binding"/>
    <property type="evidence" value="ECO:0007669"/>
    <property type="project" value="UniProtKB-KW"/>
</dbReference>
<feature type="domain" description="PPM-type phosphatase" evidence="10">
    <location>
        <begin position="46"/>
        <end position="450"/>
    </location>
</feature>
<evidence type="ECO:0000256" key="2">
    <source>
        <dbReference type="ARBA" id="ARBA00001946"/>
    </source>
</evidence>
<keyword evidence="8" id="KW-0464">Manganese</keyword>
<sequence>MLSGLMNFLRACFRPRSDWRGHSGSDSGRQDGLLWYKDTGQHFNGDFSMAVVQANNLLEDQSQIESGSLSTHDSGPYGTFVGIYDGHGGPETSRYINEHLFQHLKRFTSEQQFMSVEIAAVGSCCLVGVICNGTLYISNLGDSRAVLGRLVKSTGEVLAIQLSAEHNVAIESVRQEMKSLHPDDSKIVVLKHNVWRVKGLIQLAADHGEIAYPHRRTTRGLSEHPRGLLRVTEQRGSLSKSKSTLIGVESSLVRSVSKQISHSHSPRRRLTIGSAFPTRSGRVSDEIGASFRQASEKEAPIRGSQGDSPPLCKIPATKDYFILQISRSIGDVYLKKPEFNREPLFAKFRLREPFQKPILSAEPSITVHQLQPHDQFLIFASDGLWEHLSNQEAVDIVQNHPHSGSARRLVKVALQEAAKKREMRYSDLKKIDRGVRRHFHDDITVIVVFLDSNLVSRASSVRSINLSVKGGGVTFPSSTLAPRTTPA</sequence>
<evidence type="ECO:0000256" key="3">
    <source>
        <dbReference type="ARBA" id="ARBA00013081"/>
    </source>
</evidence>
<gene>
    <name evidence="11" type="ORF">Acr_09g0010130</name>
</gene>
<evidence type="ECO:0000256" key="1">
    <source>
        <dbReference type="ARBA" id="ARBA00001936"/>
    </source>
</evidence>
<dbReference type="Proteomes" id="UP000585474">
    <property type="component" value="Unassembled WGS sequence"/>
</dbReference>
<dbReference type="AlphaFoldDB" id="A0A7J0F9J9"/>
<dbReference type="InterPro" id="IPR015655">
    <property type="entry name" value="PP2C"/>
</dbReference>
<proteinExistence type="inferred from homology"/>
<keyword evidence="6" id="KW-0460">Magnesium</keyword>
<dbReference type="PROSITE" id="PS01032">
    <property type="entry name" value="PPM_1"/>
    <property type="match status" value="1"/>
</dbReference>
<dbReference type="Gene3D" id="3.60.40.10">
    <property type="entry name" value="PPM-type phosphatase domain"/>
    <property type="match status" value="2"/>
</dbReference>
<evidence type="ECO:0000256" key="5">
    <source>
        <dbReference type="ARBA" id="ARBA00022801"/>
    </source>
</evidence>
<dbReference type="PROSITE" id="PS51746">
    <property type="entry name" value="PPM_2"/>
    <property type="match status" value="1"/>
</dbReference>
<protein>
    <recommendedName>
        <fullName evidence="3">protein-serine/threonine phosphatase</fullName>
        <ecNumber evidence="3">3.1.3.16</ecNumber>
    </recommendedName>
</protein>
<evidence type="ECO:0000256" key="4">
    <source>
        <dbReference type="ARBA" id="ARBA00022723"/>
    </source>
</evidence>
<evidence type="ECO:0000256" key="7">
    <source>
        <dbReference type="ARBA" id="ARBA00022912"/>
    </source>
</evidence>
<keyword evidence="7 9" id="KW-0904">Protein phosphatase</keyword>
<organism evidence="11 12">
    <name type="scientific">Actinidia rufa</name>
    <dbReference type="NCBI Taxonomy" id="165716"/>
    <lineage>
        <taxon>Eukaryota</taxon>
        <taxon>Viridiplantae</taxon>
        <taxon>Streptophyta</taxon>
        <taxon>Embryophyta</taxon>
        <taxon>Tracheophyta</taxon>
        <taxon>Spermatophyta</taxon>
        <taxon>Magnoliopsida</taxon>
        <taxon>eudicotyledons</taxon>
        <taxon>Gunneridae</taxon>
        <taxon>Pentapetalae</taxon>
        <taxon>asterids</taxon>
        <taxon>Ericales</taxon>
        <taxon>Actinidiaceae</taxon>
        <taxon>Actinidia</taxon>
    </lineage>
</organism>
<accession>A0A7J0F9J9</accession>
<keyword evidence="4" id="KW-0479">Metal-binding</keyword>
<keyword evidence="12" id="KW-1185">Reference proteome</keyword>
<dbReference type="EMBL" id="BJWL01000009">
    <property type="protein sequence ID" value="GFY94567.1"/>
    <property type="molecule type" value="Genomic_DNA"/>
</dbReference>
<dbReference type="InterPro" id="IPR036457">
    <property type="entry name" value="PPM-type-like_dom_sf"/>
</dbReference>
<dbReference type="Pfam" id="PF00481">
    <property type="entry name" value="PP2C"/>
    <property type="match status" value="2"/>
</dbReference>
<keyword evidence="5 9" id="KW-0378">Hydrolase</keyword>
<comment type="cofactor">
    <cofactor evidence="1">
        <name>Mn(2+)</name>
        <dbReference type="ChEBI" id="CHEBI:29035"/>
    </cofactor>
</comment>
<comment type="cofactor">
    <cofactor evidence="2">
        <name>Mg(2+)</name>
        <dbReference type="ChEBI" id="CHEBI:18420"/>
    </cofactor>
</comment>
<dbReference type="CDD" id="cd00143">
    <property type="entry name" value="PP2Cc"/>
    <property type="match status" value="1"/>
</dbReference>
<evidence type="ECO:0000256" key="9">
    <source>
        <dbReference type="RuleBase" id="RU003465"/>
    </source>
</evidence>
<dbReference type="GO" id="GO:0004722">
    <property type="term" value="F:protein serine/threonine phosphatase activity"/>
    <property type="evidence" value="ECO:0007669"/>
    <property type="project" value="UniProtKB-EC"/>
</dbReference>
<evidence type="ECO:0000256" key="8">
    <source>
        <dbReference type="ARBA" id="ARBA00023211"/>
    </source>
</evidence>
<dbReference type="OrthoDB" id="420076at2759"/>
<evidence type="ECO:0000256" key="6">
    <source>
        <dbReference type="ARBA" id="ARBA00022842"/>
    </source>
</evidence>
<dbReference type="SMART" id="SM00332">
    <property type="entry name" value="PP2Cc"/>
    <property type="match status" value="1"/>
</dbReference>
<dbReference type="PANTHER" id="PTHR47992">
    <property type="entry name" value="PROTEIN PHOSPHATASE"/>
    <property type="match status" value="1"/>
</dbReference>
<comment type="caution">
    <text evidence="11">The sequence shown here is derived from an EMBL/GenBank/DDBJ whole genome shotgun (WGS) entry which is preliminary data.</text>
</comment>
<dbReference type="InterPro" id="IPR001932">
    <property type="entry name" value="PPM-type_phosphatase-like_dom"/>
</dbReference>
<dbReference type="SUPFAM" id="SSF81606">
    <property type="entry name" value="PP2C-like"/>
    <property type="match status" value="1"/>
</dbReference>
<evidence type="ECO:0000259" key="10">
    <source>
        <dbReference type="PROSITE" id="PS51746"/>
    </source>
</evidence>
<dbReference type="InterPro" id="IPR000222">
    <property type="entry name" value="PP2C_BS"/>
</dbReference>
<evidence type="ECO:0000313" key="12">
    <source>
        <dbReference type="Proteomes" id="UP000585474"/>
    </source>
</evidence>
<reference evidence="11 12" key="1">
    <citation type="submission" date="2019-07" db="EMBL/GenBank/DDBJ databases">
        <title>De Novo Assembly of kiwifruit Actinidia rufa.</title>
        <authorList>
            <person name="Sugita-Konishi S."/>
            <person name="Sato K."/>
            <person name="Mori E."/>
            <person name="Abe Y."/>
            <person name="Kisaki G."/>
            <person name="Hamano K."/>
            <person name="Suezawa K."/>
            <person name="Otani M."/>
            <person name="Fukuda T."/>
            <person name="Manabe T."/>
            <person name="Gomi K."/>
            <person name="Tabuchi M."/>
            <person name="Akimitsu K."/>
            <person name="Kataoka I."/>
        </authorList>
    </citation>
    <scope>NUCLEOTIDE SEQUENCE [LARGE SCALE GENOMIC DNA]</scope>
    <source>
        <strain evidence="12">cv. Fuchu</strain>
    </source>
</reference>
<evidence type="ECO:0000313" key="11">
    <source>
        <dbReference type="EMBL" id="GFY94567.1"/>
    </source>
</evidence>
<name>A0A7J0F9J9_9ERIC</name>
<dbReference type="EC" id="3.1.3.16" evidence="3"/>